<reference evidence="3" key="1">
    <citation type="submission" date="2016-11" db="UniProtKB">
        <authorList>
            <consortium name="WormBaseParasite"/>
        </authorList>
    </citation>
    <scope>IDENTIFICATION</scope>
</reference>
<dbReference type="WBParaSite" id="maker-unitig_44824-snap-gene-0.2-mRNA-1">
    <property type="protein sequence ID" value="maker-unitig_44824-snap-gene-0.2-mRNA-1"/>
    <property type="gene ID" value="maker-unitig_44824-snap-gene-0.2"/>
</dbReference>
<feature type="compositionally biased region" description="Low complexity" evidence="1">
    <location>
        <begin position="96"/>
        <end position="110"/>
    </location>
</feature>
<accession>A0A1I8FQX8</accession>
<dbReference type="AlphaFoldDB" id="A0A1I8FQX8"/>
<name>A0A1I8FQX8_9PLAT</name>
<feature type="region of interest" description="Disordered" evidence="1">
    <location>
        <begin position="95"/>
        <end position="130"/>
    </location>
</feature>
<sequence length="327" mass="34944">QRDQALAAGNTMALVPATDGLSVSMVSAGWLRLRRRPKAVPAQPVSAGAGINSSQRMLEREFQAAMQFYSRGGGSGGGMRRLRLCQEPLVPYKPLASASQSKSQKAAAAATARDRSKNSRRPSKDGAVPNRPVAAAASLVSGPTPLTALLGASQKTAKALLKSFNGSVSRGQPALRRSKQLRRVDNSTDLATPPADRRRHRRRFGGPRTPPRRFCGKSSRGRWRPVRPRRRPRAAPDRPQRAPSGAATSGASRDCTCGPAFPRAEPVRQPPAAQGCSARFARRSRAPEPSHPDAWSCGGGGSGQWRHEVFIGGPPGILVCLETNFDQ</sequence>
<feature type="region of interest" description="Disordered" evidence="1">
    <location>
        <begin position="167"/>
        <end position="299"/>
    </location>
</feature>
<keyword evidence="2" id="KW-1185">Reference proteome</keyword>
<evidence type="ECO:0000313" key="2">
    <source>
        <dbReference type="Proteomes" id="UP000095280"/>
    </source>
</evidence>
<dbReference type="Proteomes" id="UP000095280">
    <property type="component" value="Unplaced"/>
</dbReference>
<feature type="compositionally biased region" description="Basic residues" evidence="1">
    <location>
        <begin position="197"/>
        <end position="233"/>
    </location>
</feature>
<evidence type="ECO:0000256" key="1">
    <source>
        <dbReference type="SAM" id="MobiDB-lite"/>
    </source>
</evidence>
<proteinExistence type="predicted"/>
<protein>
    <submittedName>
        <fullName evidence="3">AP2/ERF domain-containing protein</fullName>
    </submittedName>
</protein>
<evidence type="ECO:0000313" key="3">
    <source>
        <dbReference type="WBParaSite" id="maker-unitig_44824-snap-gene-0.2-mRNA-1"/>
    </source>
</evidence>
<organism evidence="2 3">
    <name type="scientific">Macrostomum lignano</name>
    <dbReference type="NCBI Taxonomy" id="282301"/>
    <lineage>
        <taxon>Eukaryota</taxon>
        <taxon>Metazoa</taxon>
        <taxon>Spiralia</taxon>
        <taxon>Lophotrochozoa</taxon>
        <taxon>Platyhelminthes</taxon>
        <taxon>Rhabditophora</taxon>
        <taxon>Macrostomorpha</taxon>
        <taxon>Macrostomida</taxon>
        <taxon>Macrostomidae</taxon>
        <taxon>Macrostomum</taxon>
    </lineage>
</organism>